<evidence type="ECO:0000313" key="2">
    <source>
        <dbReference type="EMBL" id="AQU79337.1"/>
    </source>
</evidence>
<keyword evidence="1" id="KW-0812">Transmembrane</keyword>
<dbReference type="EMBL" id="CP019401">
    <property type="protein sequence ID" value="AQU79337.1"/>
    <property type="molecule type" value="Genomic_DNA"/>
</dbReference>
<protein>
    <submittedName>
        <fullName evidence="2">Uncharacterized protein</fullName>
    </submittedName>
</protein>
<evidence type="ECO:0000256" key="1">
    <source>
        <dbReference type="SAM" id="Phobius"/>
    </source>
</evidence>
<reference evidence="2 3" key="1">
    <citation type="submission" date="2017-01" db="EMBL/GenBank/DDBJ databases">
        <title>Planococcus faecalis genome complete sequence.</title>
        <authorList>
            <person name="Lee P.C."/>
        </authorList>
    </citation>
    <scope>NUCLEOTIDE SEQUENCE [LARGE SCALE GENOMIC DNA]</scope>
    <source>
        <strain evidence="2 3">AJ003</strain>
    </source>
</reference>
<keyword evidence="1" id="KW-1133">Transmembrane helix</keyword>
<evidence type="ECO:0000313" key="3">
    <source>
        <dbReference type="Proteomes" id="UP000189661"/>
    </source>
</evidence>
<dbReference type="RefSeq" id="WP_078080410.1">
    <property type="nucleotide sequence ID" value="NZ_CP019401.1"/>
</dbReference>
<proteinExistence type="predicted"/>
<dbReference type="Proteomes" id="UP000189661">
    <property type="component" value="Chromosome"/>
</dbReference>
<organism evidence="2 3">
    <name type="scientific">Planococcus faecalis</name>
    <dbReference type="NCBI Taxonomy" id="1598147"/>
    <lineage>
        <taxon>Bacteria</taxon>
        <taxon>Bacillati</taxon>
        <taxon>Bacillota</taxon>
        <taxon>Bacilli</taxon>
        <taxon>Bacillales</taxon>
        <taxon>Caryophanaceae</taxon>
        <taxon>Planococcus</taxon>
    </lineage>
</organism>
<sequence>MKTSTVLILFIVMMQVITTANAVVFDGGLGDIVFWFNSALFMGALAVYVYRMDKDKAAGK</sequence>
<gene>
    <name evidence="2" type="ORF">AJGP001_08695</name>
</gene>
<accession>A0ABM6IRX1</accession>
<feature type="transmembrane region" description="Helical" evidence="1">
    <location>
        <begin position="32"/>
        <end position="50"/>
    </location>
</feature>
<keyword evidence="1" id="KW-0472">Membrane</keyword>
<name>A0ABM6IRX1_9BACL</name>
<keyword evidence="3" id="KW-1185">Reference proteome</keyword>